<protein>
    <submittedName>
        <fullName evidence="1">Uncharacterized protein</fullName>
    </submittedName>
</protein>
<comment type="caution">
    <text evidence="1">The sequence shown here is derived from an EMBL/GenBank/DDBJ whole genome shotgun (WGS) entry which is preliminary data.</text>
</comment>
<dbReference type="EMBL" id="JWHL01000009">
    <property type="protein sequence ID" value="MBR1369197.1"/>
    <property type="molecule type" value="Genomic_DNA"/>
</dbReference>
<proteinExistence type="predicted"/>
<evidence type="ECO:0000313" key="2">
    <source>
        <dbReference type="Proteomes" id="UP000730161"/>
    </source>
</evidence>
<gene>
    <name evidence="1" type="ORF">RJ53_06690</name>
</gene>
<dbReference type="Pfam" id="PF24830">
    <property type="entry name" value="DUF7714"/>
    <property type="match status" value="1"/>
</dbReference>
<dbReference type="AlphaFoldDB" id="A0A8J7WA46"/>
<keyword evidence="2" id="KW-1185">Reference proteome</keyword>
<accession>A0A8J7WA46</accession>
<dbReference type="InterPro" id="IPR056131">
    <property type="entry name" value="DUF7714"/>
</dbReference>
<name>A0A8J7WA46_9EURY</name>
<reference evidence="1" key="1">
    <citation type="submission" date="2014-12" db="EMBL/GenBank/DDBJ databases">
        <authorList>
            <person name="Huang H.-H."/>
            <person name="Chen S.-C."/>
            <person name="Lai M.-C."/>
        </authorList>
    </citation>
    <scope>NUCLEOTIDE SEQUENCE</scope>
    <source>
        <strain evidence="1">K1F9705b</strain>
    </source>
</reference>
<organism evidence="1 2">
    <name type="scientific">Methanocalculus chunghsingensis</name>
    <dbReference type="NCBI Taxonomy" id="156457"/>
    <lineage>
        <taxon>Archaea</taxon>
        <taxon>Methanobacteriati</taxon>
        <taxon>Methanobacteriota</taxon>
        <taxon>Stenosarchaea group</taxon>
        <taxon>Methanomicrobia</taxon>
        <taxon>Methanomicrobiales</taxon>
        <taxon>Methanocalculaceae</taxon>
        <taxon>Methanocalculus</taxon>
    </lineage>
</organism>
<evidence type="ECO:0000313" key="1">
    <source>
        <dbReference type="EMBL" id="MBR1369197.1"/>
    </source>
</evidence>
<sequence>MIFPPECKVVGHAFEKPVGDRVYFLSQYLVRRVEEGFELLKVTPDPDGIGMMRDILHEEVLATVGETILYSERVNQHDRAGMVRRALSTGKRCTIFGAMDEHMNFVLDPDLSLFQTVHVYDIRPPRANLSVTIEELEEAGLLGELNCTFSHHIRDISTINADVFPCRAGGFTRTLDMDRMTGGERVAGCLTGKQLYEECYGTNYSRIDICPLSQVTEEPFIARCCRKERGGIGEYNGYFGAVVHWGASPKTVLDAVYAMMAAWRERHG</sequence>
<dbReference type="RefSeq" id="WP_211530888.1">
    <property type="nucleotide sequence ID" value="NZ_JWHL01000009.1"/>
</dbReference>
<dbReference type="Proteomes" id="UP000730161">
    <property type="component" value="Unassembled WGS sequence"/>
</dbReference>
<dbReference type="OrthoDB" id="52943at2157"/>